<accession>X0PLH6</accession>
<dbReference type="RefSeq" id="WP_217999395.1">
    <property type="nucleotide sequence ID" value="NZ_BAWF01000006.1"/>
</dbReference>
<protein>
    <recommendedName>
        <fullName evidence="1">Endonuclease/exonuclease/phosphatase domain-containing protein</fullName>
    </recommendedName>
</protein>
<dbReference type="Pfam" id="PF03372">
    <property type="entry name" value="Exo_endo_phos"/>
    <property type="match status" value="1"/>
</dbReference>
<reference evidence="2 3" key="1">
    <citation type="submission" date="2014-02" db="EMBL/GenBank/DDBJ databases">
        <title>Whole genome shotgun sequence of Rhodococcus wratislaviensis NBRC 100605.</title>
        <authorList>
            <person name="Hosoyama A."/>
            <person name="Tsuchikane K."/>
            <person name="Yoshida I."/>
            <person name="Ohji S."/>
            <person name="Ichikawa N."/>
            <person name="Yamazoe A."/>
            <person name="Fujita N."/>
        </authorList>
    </citation>
    <scope>NUCLEOTIDE SEQUENCE [LARGE SCALE GENOMIC DNA]</scope>
    <source>
        <strain evidence="2 3">NBRC 100605</strain>
    </source>
</reference>
<feature type="domain" description="Endonuclease/exonuclease/phosphatase" evidence="1">
    <location>
        <begin position="117"/>
        <end position="371"/>
    </location>
</feature>
<sequence>MSSTSMRLASFNVENLFSRPRAMGSAPDEVGEDILDAHARLGALIAQDTYTDGDKKLILDLLVALDLDRSDTAAYAVLRQVRGRLVKRSKGLTTIVAEGRGDWVGWVDLTKVRVDALAMTHTAQVLREVNADITAVIEAEDRIALKRFTEAAIVDPERNPVFPHVMVIDGNDDRGIDVGVLSKAAYPLRGIRTHVDDLAPTGRPIFGRDCPEFTFPFPEGCALAGSSLTVLVTHLKSKGYGRPEDNNALRRRQAERIAEIYQQLRSSGVEFVAVAGDLNDTPDSAPLAPLLADTDLRDVAEANGFDDGGRPGTYATGTASNKIDYVLLSPALFDRATGGAIFRKGVWGGTHGTLFEHFPTMTSPVHAASDHAAIYADIDIS</sequence>
<name>X0PLH6_RHOWR</name>
<dbReference type="SUPFAM" id="SSF56219">
    <property type="entry name" value="DNase I-like"/>
    <property type="match status" value="1"/>
</dbReference>
<dbReference type="PANTHER" id="PTHR42834:SF1">
    <property type="entry name" value="ENDONUCLEASE_EXONUCLEASE_PHOSPHATASE FAMILY PROTEIN (AFU_ORTHOLOGUE AFUA_3G09210)"/>
    <property type="match status" value="1"/>
</dbReference>
<dbReference type="GO" id="GO:0003824">
    <property type="term" value="F:catalytic activity"/>
    <property type="evidence" value="ECO:0007669"/>
    <property type="project" value="InterPro"/>
</dbReference>
<organism evidence="2 3">
    <name type="scientific">Rhodococcus wratislaviensis NBRC 100605</name>
    <dbReference type="NCBI Taxonomy" id="1219028"/>
    <lineage>
        <taxon>Bacteria</taxon>
        <taxon>Bacillati</taxon>
        <taxon>Actinomycetota</taxon>
        <taxon>Actinomycetes</taxon>
        <taxon>Mycobacteriales</taxon>
        <taxon>Nocardiaceae</taxon>
        <taxon>Rhodococcus</taxon>
    </lineage>
</organism>
<dbReference type="EMBL" id="BAWF01000006">
    <property type="protein sequence ID" value="GAF43324.1"/>
    <property type="molecule type" value="Genomic_DNA"/>
</dbReference>
<proteinExistence type="predicted"/>
<evidence type="ECO:0000259" key="1">
    <source>
        <dbReference type="Pfam" id="PF03372"/>
    </source>
</evidence>
<keyword evidence="3" id="KW-1185">Reference proteome</keyword>
<dbReference type="Gene3D" id="3.60.10.10">
    <property type="entry name" value="Endonuclease/exonuclease/phosphatase"/>
    <property type="match status" value="1"/>
</dbReference>
<dbReference type="InterPro" id="IPR036691">
    <property type="entry name" value="Endo/exonu/phosph_ase_sf"/>
</dbReference>
<dbReference type="AlphaFoldDB" id="X0PLH6"/>
<evidence type="ECO:0000313" key="3">
    <source>
        <dbReference type="Proteomes" id="UP000019491"/>
    </source>
</evidence>
<evidence type="ECO:0000313" key="2">
    <source>
        <dbReference type="EMBL" id="GAF43324.1"/>
    </source>
</evidence>
<dbReference type="InterPro" id="IPR005135">
    <property type="entry name" value="Endo/exonuclease/phosphatase"/>
</dbReference>
<gene>
    <name evidence="2" type="ORF">RW1_006_02220</name>
</gene>
<dbReference type="PANTHER" id="PTHR42834">
    <property type="entry name" value="ENDONUCLEASE/EXONUCLEASE/PHOSPHATASE FAMILY PROTEIN (AFU_ORTHOLOGUE AFUA_3G09210)"/>
    <property type="match status" value="1"/>
</dbReference>
<dbReference type="Proteomes" id="UP000019491">
    <property type="component" value="Unassembled WGS sequence"/>
</dbReference>
<comment type="caution">
    <text evidence="2">The sequence shown here is derived from an EMBL/GenBank/DDBJ whole genome shotgun (WGS) entry which is preliminary data.</text>
</comment>